<evidence type="ECO:0000313" key="2">
    <source>
        <dbReference type="EMBL" id="CAB4974258.1"/>
    </source>
</evidence>
<dbReference type="AlphaFoldDB" id="A0A6J7M261"/>
<accession>A0A6J7M261</accession>
<evidence type="ECO:0000256" key="1">
    <source>
        <dbReference type="SAM" id="MobiDB-lite"/>
    </source>
</evidence>
<gene>
    <name evidence="2" type="ORF">UFOPK3957_00116</name>
</gene>
<feature type="region of interest" description="Disordered" evidence="1">
    <location>
        <begin position="49"/>
        <end position="107"/>
    </location>
</feature>
<sequence>MPGTTVPSASASRPMVEAVPIVLQWPRLRIMADSDRRKSAWVIVPARTSSESFHTSVPHPSAEPRNVPVIIGPPGTTTAGRSTDAAAMSSDGIVLSQPPRSTTPSMGLARSISSMAIAAMFRQSIAVGRTSVSPSDTTGS</sequence>
<dbReference type="EMBL" id="CAFBOM010000010">
    <property type="protein sequence ID" value="CAB4974258.1"/>
    <property type="molecule type" value="Genomic_DNA"/>
</dbReference>
<reference evidence="2" key="1">
    <citation type="submission" date="2020-05" db="EMBL/GenBank/DDBJ databases">
        <authorList>
            <person name="Chiriac C."/>
            <person name="Salcher M."/>
            <person name="Ghai R."/>
            <person name="Kavagutti S V."/>
        </authorList>
    </citation>
    <scope>NUCLEOTIDE SEQUENCE</scope>
</reference>
<protein>
    <submittedName>
        <fullName evidence="2">Unannotated protein</fullName>
    </submittedName>
</protein>
<proteinExistence type="predicted"/>
<organism evidence="2">
    <name type="scientific">freshwater metagenome</name>
    <dbReference type="NCBI Taxonomy" id="449393"/>
    <lineage>
        <taxon>unclassified sequences</taxon>
        <taxon>metagenomes</taxon>
        <taxon>ecological metagenomes</taxon>
    </lineage>
</organism>
<name>A0A6J7M261_9ZZZZ</name>